<proteinExistence type="predicted"/>
<dbReference type="EMBL" id="FTNU01000024">
    <property type="protein sequence ID" value="SIS08394.1"/>
    <property type="molecule type" value="Genomic_DNA"/>
</dbReference>
<protein>
    <recommendedName>
        <fullName evidence="4">Lipoprotein</fullName>
    </recommendedName>
</protein>
<dbReference type="Proteomes" id="UP000187495">
    <property type="component" value="Unassembled WGS sequence"/>
</dbReference>
<sequence>MKKLIFTGLAATMIVGCASVPMDYTPTTKQISEPPIGSVNTASLGDKLLIQGTATERLALYVPLAQKLGLGASLTQGYYPKSGEKDGFEYFSVVAGADAGRVHYLGGMTTSPAMAEGAVVLRKADNALCFLNGVAIPSGCTTGLSFEKKNWATTGSSTFQQTLLYNGKVGNKINIAYREFSSDVARPAFNNDVEYDLSESKQIGYKGALLEVIEATNQSITYKVIKNFNTN</sequence>
<dbReference type="STRING" id="34061.B0189_08665"/>
<evidence type="ECO:0008006" key="4">
    <source>
        <dbReference type="Google" id="ProtNLM"/>
    </source>
</evidence>
<accession>A0A1N7G7A4</accession>
<feature type="signal peptide" evidence="1">
    <location>
        <begin position="1"/>
        <end position="18"/>
    </location>
</feature>
<dbReference type="RefSeq" id="WP_076556170.1">
    <property type="nucleotide sequence ID" value="NZ_FTNU01000024.1"/>
</dbReference>
<dbReference type="AlphaFoldDB" id="A0A1N7G7A4"/>
<evidence type="ECO:0000256" key="1">
    <source>
        <dbReference type="SAM" id="SignalP"/>
    </source>
</evidence>
<reference evidence="3" key="1">
    <citation type="submission" date="2017-01" db="EMBL/GenBank/DDBJ databases">
        <authorList>
            <person name="Varghese N."/>
            <person name="Submissions S."/>
        </authorList>
    </citation>
    <scope>NUCLEOTIDE SEQUENCE [LARGE SCALE GENOMIC DNA]</scope>
    <source>
        <strain evidence="3">DSM 21768</strain>
    </source>
</reference>
<name>A0A1N7G7A4_9GAMM</name>
<keyword evidence="3" id="KW-1185">Reference proteome</keyword>
<evidence type="ECO:0000313" key="2">
    <source>
        <dbReference type="EMBL" id="SIS08394.1"/>
    </source>
</evidence>
<dbReference type="PROSITE" id="PS51257">
    <property type="entry name" value="PROKAR_LIPOPROTEIN"/>
    <property type="match status" value="1"/>
</dbReference>
<evidence type="ECO:0000313" key="3">
    <source>
        <dbReference type="Proteomes" id="UP000187495"/>
    </source>
</evidence>
<gene>
    <name evidence="2" type="ORF">SAMN02745664_12432</name>
</gene>
<feature type="chain" id="PRO_5012207538" description="Lipoprotein" evidence="1">
    <location>
        <begin position="19"/>
        <end position="231"/>
    </location>
</feature>
<organism evidence="2 3">
    <name type="scientific">Moraxella cuniculi DSM 21768</name>
    <dbReference type="NCBI Taxonomy" id="1122245"/>
    <lineage>
        <taxon>Bacteria</taxon>
        <taxon>Pseudomonadati</taxon>
        <taxon>Pseudomonadota</taxon>
        <taxon>Gammaproteobacteria</taxon>
        <taxon>Moraxellales</taxon>
        <taxon>Moraxellaceae</taxon>
        <taxon>Moraxella</taxon>
    </lineage>
</organism>
<keyword evidence="1" id="KW-0732">Signal</keyword>